<proteinExistence type="inferred from homology"/>
<evidence type="ECO:0000256" key="6">
    <source>
        <dbReference type="ARBA" id="ARBA00047342"/>
    </source>
</evidence>
<evidence type="ECO:0000313" key="10">
    <source>
        <dbReference type="Proteomes" id="UP000799438"/>
    </source>
</evidence>
<dbReference type="GeneID" id="54294371"/>
<comment type="subcellular location">
    <subcellularLocation>
        <location evidence="1">Cytoplasm</location>
    </subcellularLocation>
</comment>
<dbReference type="AlphaFoldDB" id="A0A6A6BFZ1"/>
<keyword evidence="3" id="KW-0963">Cytoplasm</keyword>
<dbReference type="Gene3D" id="3.90.190.10">
    <property type="entry name" value="Protein tyrosine phosphatase superfamily"/>
    <property type="match status" value="1"/>
</dbReference>
<dbReference type="InterPro" id="IPR020422">
    <property type="entry name" value="TYR_PHOSPHATASE_DUAL_dom"/>
</dbReference>
<evidence type="ECO:0000256" key="4">
    <source>
        <dbReference type="ARBA" id="ARBA00022801"/>
    </source>
</evidence>
<dbReference type="PANTHER" id="PTHR31126:SF48">
    <property type="entry name" value="INOSITOL PHOSPHATASE SIW14"/>
    <property type="match status" value="1"/>
</dbReference>
<keyword evidence="4" id="KW-0378">Hydrolase</keyword>
<dbReference type="EMBL" id="ML995484">
    <property type="protein sequence ID" value="KAF2142488.1"/>
    <property type="molecule type" value="Genomic_DNA"/>
</dbReference>
<dbReference type="SUPFAM" id="SSF52799">
    <property type="entry name" value="(Phosphotyrosine protein) phosphatases II"/>
    <property type="match status" value="1"/>
</dbReference>
<evidence type="ECO:0000256" key="7">
    <source>
        <dbReference type="ARBA" id="ARBA00047927"/>
    </source>
</evidence>
<dbReference type="EC" id="3.6.1.52" evidence="2"/>
<gene>
    <name evidence="9" type="ORF">K452DRAFT_227009</name>
</gene>
<evidence type="ECO:0000256" key="2">
    <source>
        <dbReference type="ARBA" id="ARBA00012527"/>
    </source>
</evidence>
<protein>
    <recommendedName>
        <fullName evidence="2">diphosphoinositol-polyphosphate diphosphatase</fullName>
        <ecNumber evidence="2">3.6.1.52</ecNumber>
    </recommendedName>
</protein>
<reference evidence="9" key="1">
    <citation type="journal article" date="2020" name="Stud. Mycol.">
        <title>101 Dothideomycetes genomes: a test case for predicting lifestyles and emergence of pathogens.</title>
        <authorList>
            <person name="Haridas S."/>
            <person name="Albert R."/>
            <person name="Binder M."/>
            <person name="Bloem J."/>
            <person name="Labutti K."/>
            <person name="Salamov A."/>
            <person name="Andreopoulos B."/>
            <person name="Baker S."/>
            <person name="Barry K."/>
            <person name="Bills G."/>
            <person name="Bluhm B."/>
            <person name="Cannon C."/>
            <person name="Castanera R."/>
            <person name="Culley D."/>
            <person name="Daum C."/>
            <person name="Ezra D."/>
            <person name="Gonzalez J."/>
            <person name="Henrissat B."/>
            <person name="Kuo A."/>
            <person name="Liang C."/>
            <person name="Lipzen A."/>
            <person name="Lutzoni F."/>
            <person name="Magnuson J."/>
            <person name="Mondo S."/>
            <person name="Nolan M."/>
            <person name="Ohm R."/>
            <person name="Pangilinan J."/>
            <person name="Park H.-J."/>
            <person name="Ramirez L."/>
            <person name="Alfaro M."/>
            <person name="Sun H."/>
            <person name="Tritt A."/>
            <person name="Yoshinaga Y."/>
            <person name="Zwiers L.-H."/>
            <person name="Turgeon B."/>
            <person name="Goodwin S."/>
            <person name="Spatafora J."/>
            <person name="Crous P."/>
            <person name="Grigoriev I."/>
        </authorList>
    </citation>
    <scope>NUCLEOTIDE SEQUENCE</scope>
    <source>
        <strain evidence="9">CBS 121167</strain>
    </source>
</reference>
<evidence type="ECO:0000256" key="5">
    <source>
        <dbReference type="ARBA" id="ARBA00044949"/>
    </source>
</evidence>
<feature type="domain" description="Tyrosine-protein phosphatase" evidence="8">
    <location>
        <begin position="10"/>
        <end position="163"/>
    </location>
</feature>
<evidence type="ECO:0000259" key="8">
    <source>
        <dbReference type="PROSITE" id="PS50054"/>
    </source>
</evidence>
<comment type="catalytic activity">
    <reaction evidence="7">
        <text>1,5-bis(diphospho)-1D-myo-inositol 2,3,4,6-tetrakisphosphate + H2O = 1-diphospho-1D-myo-inositol 2,3,4,5,6-pentakisphosphate + phosphate + 2 H(+)</text>
        <dbReference type="Rhea" id="RHEA:79699"/>
        <dbReference type="ChEBI" id="CHEBI:15377"/>
        <dbReference type="ChEBI" id="CHEBI:15378"/>
        <dbReference type="ChEBI" id="CHEBI:43474"/>
        <dbReference type="ChEBI" id="CHEBI:74946"/>
        <dbReference type="ChEBI" id="CHEBI:77983"/>
        <dbReference type="EC" id="3.6.1.52"/>
    </reaction>
    <physiologicalReaction direction="left-to-right" evidence="7">
        <dbReference type="Rhea" id="RHEA:79700"/>
    </physiologicalReaction>
</comment>
<name>A0A6A6BFZ1_9PEZI</name>
<sequence>RLSPFTPPDNYAAVSPGEIYRCSYPKEENFEFLKTLKLKSILTLVKDDCSENYAKFMQDNGIKHHRVHVPANKETVKITPEVMVDALKVVLDRSNYPLLIHCNKGKHRTGCVVACFKKVLGEPMRAIKDDYHIYAGAKARPLDEQFIDSFDAHAVAWFARLQGWLLDDGPRSPGPHPPHSSQAKKS</sequence>
<comment type="catalytic activity">
    <reaction evidence="6">
        <text>5-diphospho-1D-myo-inositol 1,2,3,4,6-pentakisphosphate + H2O = 1D-myo-inositol hexakisphosphate + phosphate + H(+)</text>
        <dbReference type="Rhea" id="RHEA:22384"/>
        <dbReference type="ChEBI" id="CHEBI:15377"/>
        <dbReference type="ChEBI" id="CHEBI:15378"/>
        <dbReference type="ChEBI" id="CHEBI:43474"/>
        <dbReference type="ChEBI" id="CHEBI:58130"/>
        <dbReference type="ChEBI" id="CHEBI:58628"/>
        <dbReference type="EC" id="3.6.1.52"/>
    </reaction>
    <physiologicalReaction direction="left-to-right" evidence="6">
        <dbReference type="Rhea" id="RHEA:22385"/>
    </physiologicalReaction>
</comment>
<evidence type="ECO:0000313" key="9">
    <source>
        <dbReference type="EMBL" id="KAF2142488.1"/>
    </source>
</evidence>
<evidence type="ECO:0000256" key="1">
    <source>
        <dbReference type="ARBA" id="ARBA00004496"/>
    </source>
</evidence>
<dbReference type="Pfam" id="PF03162">
    <property type="entry name" value="Y_phosphatase2"/>
    <property type="match status" value="1"/>
</dbReference>
<dbReference type="GO" id="GO:0052840">
    <property type="term" value="F:inositol diphosphate tetrakisphosphate diphosphatase activity"/>
    <property type="evidence" value="ECO:0007669"/>
    <property type="project" value="TreeGrafter"/>
</dbReference>
<dbReference type="InterPro" id="IPR029021">
    <property type="entry name" value="Prot-tyrosine_phosphatase-like"/>
</dbReference>
<organism evidence="9 10">
    <name type="scientific">Aplosporella prunicola CBS 121167</name>
    <dbReference type="NCBI Taxonomy" id="1176127"/>
    <lineage>
        <taxon>Eukaryota</taxon>
        <taxon>Fungi</taxon>
        <taxon>Dikarya</taxon>
        <taxon>Ascomycota</taxon>
        <taxon>Pezizomycotina</taxon>
        <taxon>Dothideomycetes</taxon>
        <taxon>Dothideomycetes incertae sedis</taxon>
        <taxon>Botryosphaeriales</taxon>
        <taxon>Aplosporellaceae</taxon>
        <taxon>Aplosporella</taxon>
    </lineage>
</organism>
<dbReference type="InterPro" id="IPR016130">
    <property type="entry name" value="Tyr_Pase_AS"/>
</dbReference>
<evidence type="ECO:0000256" key="3">
    <source>
        <dbReference type="ARBA" id="ARBA00022490"/>
    </source>
</evidence>
<comment type="similarity">
    <text evidence="5">Belongs to the protein-tyrosine phosphatase family. Atypical dual-specificity phosphatase Siw14-like subfamily.</text>
</comment>
<dbReference type="PANTHER" id="PTHR31126">
    <property type="entry name" value="TYROSINE-PROTEIN PHOSPHATASE"/>
    <property type="match status" value="1"/>
</dbReference>
<dbReference type="FunFam" id="3.90.190.10:FF:000035">
    <property type="entry name" value="Tyrosine phosphatase, putative"/>
    <property type="match status" value="1"/>
</dbReference>
<dbReference type="PROSITE" id="PS50054">
    <property type="entry name" value="TYR_PHOSPHATASE_DUAL"/>
    <property type="match status" value="1"/>
</dbReference>
<dbReference type="OrthoDB" id="6375174at2759"/>
<accession>A0A6A6BFZ1</accession>
<dbReference type="GO" id="GO:0016791">
    <property type="term" value="F:phosphatase activity"/>
    <property type="evidence" value="ECO:0007669"/>
    <property type="project" value="TreeGrafter"/>
</dbReference>
<dbReference type="Proteomes" id="UP000799438">
    <property type="component" value="Unassembled WGS sequence"/>
</dbReference>
<keyword evidence="10" id="KW-1185">Reference proteome</keyword>
<dbReference type="GO" id="GO:0005737">
    <property type="term" value="C:cytoplasm"/>
    <property type="evidence" value="ECO:0007669"/>
    <property type="project" value="UniProtKB-SubCell"/>
</dbReference>
<feature type="non-terminal residue" evidence="9">
    <location>
        <position position="1"/>
    </location>
</feature>
<dbReference type="InterPro" id="IPR004861">
    <property type="entry name" value="Siw14-like"/>
</dbReference>
<dbReference type="PROSITE" id="PS00383">
    <property type="entry name" value="TYR_PHOSPHATASE_1"/>
    <property type="match status" value="1"/>
</dbReference>
<dbReference type="RefSeq" id="XP_033398200.1">
    <property type="nucleotide sequence ID" value="XM_033536875.1"/>
</dbReference>